<reference evidence="3 4" key="1">
    <citation type="submission" date="2018-02" db="EMBL/GenBank/DDBJ databases">
        <title>novel marine gammaproteobacteria from coastal saline agro ecosystem.</title>
        <authorList>
            <person name="Krishnan R."/>
            <person name="Ramesh Kumar N."/>
        </authorList>
    </citation>
    <scope>NUCLEOTIDE SEQUENCE [LARGE SCALE GENOMIC DNA]</scope>
    <source>
        <strain evidence="3 4">228</strain>
    </source>
</reference>
<accession>A0A2S5KPW8</accession>
<gene>
    <name evidence="3" type="ORF">C4K68_13530</name>
</gene>
<dbReference type="CDD" id="cd07012">
    <property type="entry name" value="PBP2_Bug_TTT"/>
    <property type="match status" value="1"/>
</dbReference>
<dbReference type="EMBL" id="PRLP01000040">
    <property type="protein sequence ID" value="PPC76851.1"/>
    <property type="molecule type" value="Genomic_DNA"/>
</dbReference>
<feature type="chain" id="PRO_5015559746" evidence="2">
    <location>
        <begin position="28"/>
        <end position="331"/>
    </location>
</feature>
<evidence type="ECO:0000256" key="1">
    <source>
        <dbReference type="ARBA" id="ARBA00006987"/>
    </source>
</evidence>
<dbReference type="Gene3D" id="3.40.190.10">
    <property type="entry name" value="Periplasmic binding protein-like II"/>
    <property type="match status" value="1"/>
</dbReference>
<dbReference type="SUPFAM" id="SSF53850">
    <property type="entry name" value="Periplasmic binding protein-like II"/>
    <property type="match status" value="1"/>
</dbReference>
<comment type="caution">
    <text evidence="3">The sequence shown here is derived from an EMBL/GenBank/DDBJ whole genome shotgun (WGS) entry which is preliminary data.</text>
</comment>
<feature type="signal peptide" evidence="2">
    <location>
        <begin position="1"/>
        <end position="27"/>
    </location>
</feature>
<keyword evidence="2" id="KW-0732">Signal</keyword>
<dbReference type="AlphaFoldDB" id="A0A2S5KPW8"/>
<evidence type="ECO:0000313" key="4">
    <source>
        <dbReference type="Proteomes" id="UP000238196"/>
    </source>
</evidence>
<evidence type="ECO:0000256" key="2">
    <source>
        <dbReference type="SAM" id="SignalP"/>
    </source>
</evidence>
<dbReference type="Proteomes" id="UP000238196">
    <property type="component" value="Unassembled WGS sequence"/>
</dbReference>
<dbReference type="Pfam" id="PF03401">
    <property type="entry name" value="TctC"/>
    <property type="match status" value="1"/>
</dbReference>
<dbReference type="PANTHER" id="PTHR42928">
    <property type="entry name" value="TRICARBOXYLATE-BINDING PROTEIN"/>
    <property type="match status" value="1"/>
</dbReference>
<comment type="similarity">
    <text evidence="1">Belongs to the UPF0065 (bug) family.</text>
</comment>
<proteinExistence type="inferred from homology"/>
<dbReference type="InterPro" id="IPR042100">
    <property type="entry name" value="Bug_dom1"/>
</dbReference>
<protein>
    <submittedName>
        <fullName evidence="3">C4-dicarboxylate ABC transporter substrate-binding protein</fullName>
    </submittedName>
</protein>
<name>A0A2S5KPW8_9PROT</name>
<dbReference type="OrthoDB" id="9780943at2"/>
<dbReference type="Gene3D" id="3.40.190.150">
    <property type="entry name" value="Bordetella uptake gene, domain 1"/>
    <property type="match status" value="1"/>
</dbReference>
<dbReference type="PIRSF" id="PIRSF017082">
    <property type="entry name" value="YflP"/>
    <property type="match status" value="1"/>
</dbReference>
<organism evidence="3 4">
    <name type="scientific">Proteobacteria bacterium 228</name>
    <dbReference type="NCBI Taxonomy" id="2083153"/>
    <lineage>
        <taxon>Bacteria</taxon>
        <taxon>Pseudomonadati</taxon>
        <taxon>Pseudomonadota</taxon>
    </lineage>
</organism>
<sequence>MIRRTRLLTALPLLLLTSALSVPATQAAELPKAPECIAPANPGGGWDFTCRTVGQLLSTLSYVKGNVQTVNMPGASGGVAYANIVSKRNSDPNVVVAASTATTTRLAQGQFPGMNAEMVKWVGALGADYGVIAVGKNSPYQDLKQLMAALQADPNSVKFAGGSASGGWDHLKVLLAAKAAGVSGLAKIKYLAFNGGGEAMTQVLGGHIDAFTGDVSEVLGFMQSGDLRVLAVLSDKRLPAPYDTLPTAAEQGIDTVAPNWRGFYIPGGVSDQEYQWWTATLDSLYASPAWKQTMAENGLMPFHKVGADFDGFVKQQISQITDLSKEIGLIK</sequence>
<evidence type="ECO:0000313" key="3">
    <source>
        <dbReference type="EMBL" id="PPC76851.1"/>
    </source>
</evidence>
<dbReference type="PANTHER" id="PTHR42928:SF3">
    <property type="entry name" value="UPF0065 PROTEIN YFLP"/>
    <property type="match status" value="1"/>
</dbReference>
<dbReference type="InterPro" id="IPR005064">
    <property type="entry name" value="BUG"/>
</dbReference>